<accession>A6G9J1</accession>
<keyword evidence="4" id="KW-1185">Reference proteome</keyword>
<dbReference type="STRING" id="391625.PPSIR1_24984"/>
<evidence type="ECO:0000313" key="4">
    <source>
        <dbReference type="Proteomes" id="UP000005801"/>
    </source>
</evidence>
<evidence type="ECO:0000259" key="2">
    <source>
        <dbReference type="Pfam" id="PF00561"/>
    </source>
</evidence>
<dbReference type="PANTHER" id="PTHR43798:SF33">
    <property type="entry name" value="HYDROLASE, PUTATIVE (AFU_ORTHOLOGUE AFUA_2G14860)-RELATED"/>
    <property type="match status" value="1"/>
</dbReference>
<feature type="chain" id="PRO_5002695280" evidence="1">
    <location>
        <begin position="35"/>
        <end position="365"/>
    </location>
</feature>
<dbReference type="GO" id="GO:0016787">
    <property type="term" value="F:hydrolase activity"/>
    <property type="evidence" value="ECO:0007669"/>
    <property type="project" value="UniProtKB-KW"/>
</dbReference>
<dbReference type="PRINTS" id="PR00111">
    <property type="entry name" value="ABHYDROLASE"/>
</dbReference>
<organism evidence="3 4">
    <name type="scientific">Plesiocystis pacifica SIR-1</name>
    <dbReference type="NCBI Taxonomy" id="391625"/>
    <lineage>
        <taxon>Bacteria</taxon>
        <taxon>Pseudomonadati</taxon>
        <taxon>Myxococcota</taxon>
        <taxon>Polyangia</taxon>
        <taxon>Nannocystales</taxon>
        <taxon>Nannocystaceae</taxon>
        <taxon>Plesiocystis</taxon>
    </lineage>
</organism>
<sequence length="365" mass="39714">MLRTSSSLASLASLASAGRLALAALTVASLSACASQVKQGSEPWSPPSYWDDEHFVEIAGERICYLEAGPPADAPGVETLVFVHGWSGNLQNWWDQYEHFSLDHHVVVFDAPGHGKSERDPEVSYTPELYVEVLDGLFDALDIERATVIGNSAGGYIAAEFAIEHPEHVERLVLSDSTGTRHLGSVAPVLPFLNARWLQIANLTSGEHYPGQDPKSQARQTFVASFEGTVEEAPYLRVLADLLRPSYARIPKEALASIEAPTLVLWGDDDPIVPVKAMETFEDNIPTVTSYVIHLGGHTPMMTSPDEFNCALRTFLSQAPMDGCKAYALTVQRRRDRLAGKEWGPRYDSAALVDAAESSTPAGQP</sequence>
<dbReference type="AlphaFoldDB" id="A6G9J1"/>
<dbReference type="InterPro" id="IPR050266">
    <property type="entry name" value="AB_hydrolase_sf"/>
</dbReference>
<dbReference type="PANTHER" id="PTHR43798">
    <property type="entry name" value="MONOACYLGLYCEROL LIPASE"/>
    <property type="match status" value="1"/>
</dbReference>
<dbReference type="InterPro" id="IPR029058">
    <property type="entry name" value="AB_hydrolase_fold"/>
</dbReference>
<feature type="signal peptide" evidence="1">
    <location>
        <begin position="1"/>
        <end position="34"/>
    </location>
</feature>
<dbReference type="RefSeq" id="WP_006973386.1">
    <property type="nucleotide sequence ID" value="NZ_ABCS01000045.1"/>
</dbReference>
<proteinExistence type="predicted"/>
<dbReference type="Proteomes" id="UP000005801">
    <property type="component" value="Unassembled WGS sequence"/>
</dbReference>
<keyword evidence="3" id="KW-0378">Hydrolase</keyword>
<dbReference type="Gene3D" id="3.40.50.1820">
    <property type="entry name" value="alpha/beta hydrolase"/>
    <property type="match status" value="1"/>
</dbReference>
<gene>
    <name evidence="3" type="ORF">PPSIR1_24984</name>
</gene>
<evidence type="ECO:0000313" key="3">
    <source>
        <dbReference type="EMBL" id="EDM77499.1"/>
    </source>
</evidence>
<dbReference type="SUPFAM" id="SSF53474">
    <property type="entry name" value="alpha/beta-Hydrolases"/>
    <property type="match status" value="1"/>
</dbReference>
<dbReference type="PROSITE" id="PS51257">
    <property type="entry name" value="PROKAR_LIPOPROTEIN"/>
    <property type="match status" value="1"/>
</dbReference>
<dbReference type="EMBL" id="ABCS01000045">
    <property type="protein sequence ID" value="EDM77499.1"/>
    <property type="molecule type" value="Genomic_DNA"/>
</dbReference>
<protein>
    <submittedName>
        <fullName evidence="3">Putative hydrolase</fullName>
    </submittedName>
</protein>
<keyword evidence="1" id="KW-0732">Signal</keyword>
<dbReference type="OrthoDB" id="5342129at2"/>
<dbReference type="Pfam" id="PF00561">
    <property type="entry name" value="Abhydrolase_1"/>
    <property type="match status" value="1"/>
</dbReference>
<comment type="caution">
    <text evidence="3">The sequence shown here is derived from an EMBL/GenBank/DDBJ whole genome shotgun (WGS) entry which is preliminary data.</text>
</comment>
<dbReference type="GO" id="GO:0016020">
    <property type="term" value="C:membrane"/>
    <property type="evidence" value="ECO:0007669"/>
    <property type="project" value="TreeGrafter"/>
</dbReference>
<feature type="domain" description="AB hydrolase-1" evidence="2">
    <location>
        <begin position="79"/>
        <end position="304"/>
    </location>
</feature>
<dbReference type="InterPro" id="IPR000073">
    <property type="entry name" value="AB_hydrolase_1"/>
</dbReference>
<name>A6G9J1_9BACT</name>
<evidence type="ECO:0000256" key="1">
    <source>
        <dbReference type="SAM" id="SignalP"/>
    </source>
</evidence>
<dbReference type="eggNOG" id="COG2267">
    <property type="taxonomic scope" value="Bacteria"/>
</dbReference>
<reference evidence="3 4" key="1">
    <citation type="submission" date="2007-06" db="EMBL/GenBank/DDBJ databases">
        <authorList>
            <person name="Shimkets L."/>
            <person name="Ferriera S."/>
            <person name="Johnson J."/>
            <person name="Kravitz S."/>
            <person name="Beeson K."/>
            <person name="Sutton G."/>
            <person name="Rogers Y.-H."/>
            <person name="Friedman R."/>
            <person name="Frazier M."/>
            <person name="Venter J.C."/>
        </authorList>
    </citation>
    <scope>NUCLEOTIDE SEQUENCE [LARGE SCALE GENOMIC DNA]</scope>
    <source>
        <strain evidence="3 4">SIR-1</strain>
    </source>
</reference>